<feature type="transmembrane region" description="Helical" evidence="1">
    <location>
        <begin position="28"/>
        <end position="46"/>
    </location>
</feature>
<organism evidence="2 3">
    <name type="scientific">Methanobacterium formicicum (strain DSM 3637 / PP1)</name>
    <dbReference type="NCBI Taxonomy" id="1204725"/>
    <lineage>
        <taxon>Archaea</taxon>
        <taxon>Methanobacteriati</taxon>
        <taxon>Methanobacteriota</taxon>
        <taxon>Methanomada group</taxon>
        <taxon>Methanobacteria</taxon>
        <taxon>Methanobacteriales</taxon>
        <taxon>Methanobacteriaceae</taxon>
        <taxon>Methanobacterium</taxon>
    </lineage>
</organism>
<keyword evidence="1" id="KW-1133">Transmembrane helix</keyword>
<gene>
    <name evidence="2" type="ORF">A994_10444</name>
</gene>
<dbReference type="EMBL" id="AMPO01000010">
    <property type="protein sequence ID" value="EKF85030.1"/>
    <property type="molecule type" value="Genomic_DNA"/>
</dbReference>
<protein>
    <submittedName>
        <fullName evidence="2">Uncharacterized protein</fullName>
    </submittedName>
</protein>
<sequence length="77" mass="8668">MDKDINEDIKISKPESAKPKKKRNINKWGIYISICFILIGLVWYGVNLGVIPLTFLQEQAGPIVLVLIGILILVKSF</sequence>
<keyword evidence="3" id="KW-1185">Reference proteome</keyword>
<dbReference type="AlphaFoldDB" id="K2RQJ4"/>
<comment type="caution">
    <text evidence="2">The sequence shown here is derived from an EMBL/GenBank/DDBJ whole genome shotgun (WGS) entry which is preliminary data.</text>
</comment>
<evidence type="ECO:0000256" key="1">
    <source>
        <dbReference type="SAM" id="Phobius"/>
    </source>
</evidence>
<name>K2RQJ4_METFP</name>
<feature type="transmembrane region" description="Helical" evidence="1">
    <location>
        <begin position="52"/>
        <end position="74"/>
    </location>
</feature>
<keyword evidence="1" id="KW-0812">Transmembrane</keyword>
<dbReference type="RefSeq" id="WP_004031547.1">
    <property type="nucleotide sequence ID" value="NZ_AMPO01000010.1"/>
</dbReference>
<proteinExistence type="predicted"/>
<evidence type="ECO:0000313" key="3">
    <source>
        <dbReference type="Proteomes" id="UP000007360"/>
    </source>
</evidence>
<dbReference type="PATRIC" id="fig|1204725.3.peg.2102"/>
<dbReference type="Proteomes" id="UP000007360">
    <property type="component" value="Unassembled WGS sequence"/>
</dbReference>
<evidence type="ECO:0000313" key="2">
    <source>
        <dbReference type="EMBL" id="EKF85030.1"/>
    </source>
</evidence>
<keyword evidence="1" id="KW-0472">Membrane</keyword>
<accession>K2RQJ4</accession>
<reference evidence="2 3" key="1">
    <citation type="journal article" date="2012" name="J. Bacteriol.">
        <title>Draft genome sequence of Methanobacterium formicicum DSM 3637, an archaebacterium isolated from the methane producer amoeba Pelomyxa palustris.</title>
        <authorList>
            <person name="Gutierrez G."/>
        </authorList>
    </citation>
    <scope>NUCLEOTIDE SEQUENCE [LARGE SCALE GENOMIC DNA]</scope>
    <source>
        <strain evidence="3">DSM 3637 / PP1</strain>
    </source>
</reference>
<dbReference type="OrthoDB" id="71050at2157"/>